<evidence type="ECO:0000256" key="4">
    <source>
        <dbReference type="ARBA" id="ARBA00013035"/>
    </source>
</evidence>
<dbReference type="GO" id="GO:0004252">
    <property type="term" value="F:serine-type endopeptidase activity"/>
    <property type="evidence" value="ECO:0007669"/>
    <property type="project" value="InterPro"/>
</dbReference>
<dbReference type="SUPFAM" id="SSF50156">
    <property type="entry name" value="PDZ domain-like"/>
    <property type="match status" value="2"/>
</dbReference>
<dbReference type="PROSITE" id="PS50106">
    <property type="entry name" value="PDZ"/>
    <property type="match status" value="1"/>
</dbReference>
<dbReference type="InterPro" id="IPR041489">
    <property type="entry name" value="PDZ_6"/>
</dbReference>
<feature type="signal peptide" evidence="11">
    <location>
        <begin position="1"/>
        <end position="20"/>
    </location>
</feature>
<keyword evidence="9" id="KW-0346">Stress response</keyword>
<evidence type="ECO:0000256" key="3">
    <source>
        <dbReference type="ARBA" id="ARBA00010541"/>
    </source>
</evidence>
<dbReference type="InterPro" id="IPR001940">
    <property type="entry name" value="Peptidase_S1C"/>
</dbReference>
<evidence type="ECO:0000259" key="12">
    <source>
        <dbReference type="PROSITE" id="PS50106"/>
    </source>
</evidence>
<dbReference type="PRINTS" id="PR00834">
    <property type="entry name" value="PROTEASES2C"/>
</dbReference>
<feature type="chain" id="PRO_5007572452" description="Probable periplasmic serine endoprotease DegP-like" evidence="11">
    <location>
        <begin position="21"/>
        <end position="477"/>
    </location>
</feature>
<keyword evidence="11" id="KW-0732">Signal</keyword>
<evidence type="ECO:0000256" key="7">
    <source>
        <dbReference type="ARBA" id="ARBA00022764"/>
    </source>
</evidence>
<evidence type="ECO:0000256" key="11">
    <source>
        <dbReference type="SAM" id="SignalP"/>
    </source>
</evidence>
<accession>A0A150WFR8</accession>
<dbReference type="Proteomes" id="UP000075391">
    <property type="component" value="Unassembled WGS sequence"/>
</dbReference>
<dbReference type="EC" id="3.4.21.107" evidence="4"/>
<evidence type="ECO:0000256" key="6">
    <source>
        <dbReference type="ARBA" id="ARBA00022670"/>
    </source>
</evidence>
<dbReference type="Pfam" id="PF17820">
    <property type="entry name" value="PDZ_6"/>
    <property type="match status" value="1"/>
</dbReference>
<evidence type="ECO:0000313" key="14">
    <source>
        <dbReference type="Proteomes" id="UP000075391"/>
    </source>
</evidence>
<dbReference type="Pfam" id="PF13180">
    <property type="entry name" value="PDZ_2"/>
    <property type="match status" value="1"/>
</dbReference>
<comment type="similarity">
    <text evidence="3">Belongs to the peptidase S1C family.</text>
</comment>
<protein>
    <recommendedName>
        <fullName evidence="5">Probable periplasmic serine endoprotease DegP-like</fullName>
        <ecNumber evidence="4">3.4.21.107</ecNumber>
    </recommendedName>
    <alternativeName>
        <fullName evidence="10">Protease Do</fullName>
    </alternativeName>
</protein>
<dbReference type="RefSeq" id="WP_063243968.1">
    <property type="nucleotide sequence ID" value="NZ_LUKF01000016.1"/>
</dbReference>
<dbReference type="SUPFAM" id="SSF50494">
    <property type="entry name" value="Trypsin-like serine proteases"/>
    <property type="match status" value="1"/>
</dbReference>
<evidence type="ECO:0000256" key="1">
    <source>
        <dbReference type="ARBA" id="ARBA00001772"/>
    </source>
</evidence>
<dbReference type="PANTHER" id="PTHR22939">
    <property type="entry name" value="SERINE PROTEASE FAMILY S1C HTRA-RELATED"/>
    <property type="match status" value="1"/>
</dbReference>
<dbReference type="Gene3D" id="2.40.10.120">
    <property type="match status" value="1"/>
</dbReference>
<dbReference type="EMBL" id="LUKF01000016">
    <property type="protein sequence ID" value="KYG61820.1"/>
    <property type="molecule type" value="Genomic_DNA"/>
</dbReference>
<dbReference type="Gene3D" id="2.30.42.10">
    <property type="match status" value="2"/>
</dbReference>
<dbReference type="OrthoDB" id="5288180at2"/>
<dbReference type="PANTHER" id="PTHR22939:SF130">
    <property type="entry name" value="PERIPLASMIC SERINE ENDOPROTEASE DEGP-LIKE-RELATED"/>
    <property type="match status" value="1"/>
</dbReference>
<evidence type="ECO:0000256" key="9">
    <source>
        <dbReference type="ARBA" id="ARBA00023016"/>
    </source>
</evidence>
<gene>
    <name evidence="13" type="ORF">AZI85_06260</name>
</gene>
<keyword evidence="8" id="KW-0378">Hydrolase</keyword>
<dbReference type="InterPro" id="IPR009003">
    <property type="entry name" value="Peptidase_S1_PA"/>
</dbReference>
<organism evidence="13 14">
    <name type="scientific">Bdellovibrio bacteriovorus</name>
    <dbReference type="NCBI Taxonomy" id="959"/>
    <lineage>
        <taxon>Bacteria</taxon>
        <taxon>Pseudomonadati</taxon>
        <taxon>Bdellovibrionota</taxon>
        <taxon>Bdellovibrionia</taxon>
        <taxon>Bdellovibrionales</taxon>
        <taxon>Pseudobdellovibrionaceae</taxon>
        <taxon>Bdellovibrio</taxon>
    </lineage>
</organism>
<evidence type="ECO:0000256" key="10">
    <source>
        <dbReference type="ARBA" id="ARBA00032850"/>
    </source>
</evidence>
<dbReference type="InterPro" id="IPR036034">
    <property type="entry name" value="PDZ_sf"/>
</dbReference>
<sequence length="477" mass="51349">MKKFLVLLLAVSMVAPVTEAQTVLPKDAPKLKLSDPLPGNLFVELAKAVNPAVVNISTTALPKNMPGRRDPMLDMLEQLYGFRMQQPQQQQRPQQMGLGTGFIIREDGLIITNNHVIAGADVINVQLSEKSKDVYEATLIGSDERTDIALIKITPKAGEKLPYAVLGSSKDVEVGEWVAAFGNPFGHGHSMTKGIVSSKGRDITEINKIPLIQTDASINPGNSGGPLVNTKGQVIGVNSAIDARAQGIGFAIPIDEVKSILPILETKGRIARGYIGAALGDLDPDAAEYLGLGDVRGAVITNMDPKGPAFKSGMKTYDIVTEFNGKTIRNSLDLMDAVADSPIGKPAKAKVIRNNKEMSLSVSVAERAEDKRIVKAQAKTYEGQKAPFNLGFSVMDPTPELRTEWGLPSDMKQPVVIETERSSAASRGGLRVGDVVLDVNKKPVDNTKDVLKHLKKGDNTLRIARNTRIQIINITAN</sequence>
<proteinExistence type="inferred from homology"/>
<dbReference type="AlphaFoldDB" id="A0A150WFR8"/>
<comment type="caution">
    <text evidence="13">The sequence shown here is derived from an EMBL/GenBank/DDBJ whole genome shotgun (WGS) entry which is preliminary data.</text>
</comment>
<evidence type="ECO:0000256" key="8">
    <source>
        <dbReference type="ARBA" id="ARBA00022801"/>
    </source>
</evidence>
<name>A0A150WFR8_BDEBC</name>
<dbReference type="InterPro" id="IPR001478">
    <property type="entry name" value="PDZ"/>
</dbReference>
<comment type="catalytic activity">
    <reaction evidence="1">
        <text>Acts on substrates that are at least partially unfolded. The cleavage site P1 residue is normally between a pair of hydrophobic residues, such as Val-|-Val.</text>
        <dbReference type="EC" id="3.4.21.107"/>
    </reaction>
</comment>
<evidence type="ECO:0000313" key="13">
    <source>
        <dbReference type="EMBL" id="KYG61820.1"/>
    </source>
</evidence>
<dbReference type="Pfam" id="PF13365">
    <property type="entry name" value="Trypsin_2"/>
    <property type="match status" value="1"/>
</dbReference>
<comment type="subcellular location">
    <subcellularLocation>
        <location evidence="2">Periplasm</location>
    </subcellularLocation>
</comment>
<dbReference type="SMART" id="SM00228">
    <property type="entry name" value="PDZ"/>
    <property type="match status" value="2"/>
</dbReference>
<evidence type="ECO:0000256" key="2">
    <source>
        <dbReference type="ARBA" id="ARBA00004418"/>
    </source>
</evidence>
<keyword evidence="6 13" id="KW-0645">Protease</keyword>
<keyword evidence="7" id="KW-0574">Periplasm</keyword>
<dbReference type="GO" id="GO:0006508">
    <property type="term" value="P:proteolysis"/>
    <property type="evidence" value="ECO:0007669"/>
    <property type="project" value="UniProtKB-KW"/>
</dbReference>
<feature type="domain" description="PDZ" evidence="12">
    <location>
        <begin position="377"/>
        <end position="446"/>
    </location>
</feature>
<reference evidence="13 14" key="1">
    <citation type="submission" date="2016-03" db="EMBL/GenBank/DDBJ databases">
        <authorList>
            <person name="Ploux O."/>
        </authorList>
    </citation>
    <scope>NUCLEOTIDE SEQUENCE [LARGE SCALE GENOMIC DNA]</scope>
    <source>
        <strain evidence="13 14">BER2</strain>
    </source>
</reference>
<evidence type="ECO:0000256" key="5">
    <source>
        <dbReference type="ARBA" id="ARBA00013958"/>
    </source>
</evidence>